<gene>
    <name evidence="2" type="ORF">SSIN_1477</name>
</gene>
<feature type="transmembrane region" description="Helical" evidence="1">
    <location>
        <begin position="189"/>
        <end position="207"/>
    </location>
</feature>
<sequence length="256" mass="30384">MGRCQIQLVLLAIYCSDSVLTLISSIVVGTHFRTRCIGHFRCNGHAVFVLILDGNITIFLFYRLFNFVINVNNAGCTLDNLSTFITLGSTGVNTVNRSISCCNSCSFMVSCIISRTNSYIRRIYNARRNRITLFILIINNNITIFYGAFQSIIVIFCSSDSRRSWWRWCLWLYRCCRCLWLYWRCRCLWLYWCCWCLWLYWFYWFYWNTYSFNIRVKGKPNISTLVRNHIKANLWLSYFTNNSSIPLLITFSCIPF</sequence>
<dbReference type="PATRIC" id="fig|176090.4.peg.1437"/>
<feature type="transmembrane region" description="Helical" evidence="1">
    <location>
        <begin position="6"/>
        <end position="32"/>
    </location>
</feature>
<feature type="transmembrane region" description="Helical" evidence="1">
    <location>
        <begin position="44"/>
        <end position="65"/>
    </location>
</feature>
<name>A0A0A0DFW5_9STRE</name>
<dbReference type="EMBL" id="JPEN01000079">
    <property type="protein sequence ID" value="KGM36748.1"/>
    <property type="molecule type" value="Genomic_DNA"/>
</dbReference>
<comment type="caution">
    <text evidence="2">The sequence shown here is derived from an EMBL/GenBank/DDBJ whole genome shotgun (WGS) entry which is preliminary data.</text>
</comment>
<organism evidence="2 3">
    <name type="scientific">Streptococcus sinensis</name>
    <dbReference type="NCBI Taxonomy" id="176090"/>
    <lineage>
        <taxon>Bacteria</taxon>
        <taxon>Bacillati</taxon>
        <taxon>Bacillota</taxon>
        <taxon>Bacilli</taxon>
        <taxon>Lactobacillales</taxon>
        <taxon>Streptococcaceae</taxon>
        <taxon>Streptococcus</taxon>
    </lineage>
</organism>
<feature type="transmembrane region" description="Helical" evidence="1">
    <location>
        <begin position="131"/>
        <end position="158"/>
    </location>
</feature>
<keyword evidence="1" id="KW-0472">Membrane</keyword>
<proteinExistence type="predicted"/>
<dbReference type="AlphaFoldDB" id="A0A0A0DFW5"/>
<keyword evidence="1" id="KW-0812">Transmembrane</keyword>
<reference evidence="2 3" key="1">
    <citation type="submission" date="2014-06" db="EMBL/GenBank/DDBJ databases">
        <authorList>
            <person name="Teng J.L."/>
            <person name="Huang Y."/>
            <person name="Tse H."/>
            <person name="Lau S.K."/>
            <person name="Woo P.C."/>
        </authorList>
    </citation>
    <scope>NUCLEOTIDE SEQUENCE [LARGE SCALE GENOMIC DNA]</scope>
    <source>
        <strain evidence="2 3">HKU4</strain>
    </source>
</reference>
<protein>
    <submittedName>
        <fullName evidence="2">Uncharacterized protein</fullName>
    </submittedName>
</protein>
<accession>A0A0A0DFW5</accession>
<keyword evidence="3" id="KW-1185">Reference proteome</keyword>
<evidence type="ECO:0000313" key="3">
    <source>
        <dbReference type="Proteomes" id="UP000030019"/>
    </source>
</evidence>
<dbReference type="Proteomes" id="UP000030019">
    <property type="component" value="Unassembled WGS sequence"/>
</dbReference>
<evidence type="ECO:0000313" key="2">
    <source>
        <dbReference type="EMBL" id="KGM36748.1"/>
    </source>
</evidence>
<keyword evidence="1" id="KW-1133">Transmembrane helix</keyword>
<evidence type="ECO:0000256" key="1">
    <source>
        <dbReference type="SAM" id="Phobius"/>
    </source>
</evidence>